<evidence type="ECO:0000313" key="4">
    <source>
        <dbReference type="Proteomes" id="UP001330827"/>
    </source>
</evidence>
<dbReference type="Proteomes" id="UP001330827">
    <property type="component" value="Chromosome"/>
</dbReference>
<dbReference type="EMBL" id="CP109114">
    <property type="protein sequence ID" value="WSC14433.1"/>
    <property type="molecule type" value="Genomic_DNA"/>
</dbReference>
<dbReference type="RefSeq" id="WP_167523545.1">
    <property type="nucleotide sequence ID" value="NZ_CP109114.1"/>
</dbReference>
<dbReference type="Proteomes" id="UP000318186">
    <property type="component" value="Unassembled WGS sequence"/>
</dbReference>
<name>A0A561UYT6_9ACTN</name>
<organism evidence="1 3">
    <name type="scientific">Streptomyces brevispora</name>
    <dbReference type="NCBI Taxonomy" id="887462"/>
    <lineage>
        <taxon>Bacteria</taxon>
        <taxon>Bacillati</taxon>
        <taxon>Actinomycetota</taxon>
        <taxon>Actinomycetes</taxon>
        <taxon>Kitasatosporales</taxon>
        <taxon>Streptomycetaceae</taxon>
        <taxon>Streptomyces</taxon>
    </lineage>
</organism>
<accession>A0A561UYT6</accession>
<evidence type="ECO:0000313" key="1">
    <source>
        <dbReference type="EMBL" id="TWG04507.1"/>
    </source>
</evidence>
<evidence type="ECO:0000313" key="2">
    <source>
        <dbReference type="EMBL" id="WSC14433.1"/>
    </source>
</evidence>
<reference evidence="1 3" key="1">
    <citation type="submission" date="2019-06" db="EMBL/GenBank/DDBJ databases">
        <title>Sequencing the genomes of 1000 actinobacteria strains.</title>
        <authorList>
            <person name="Klenk H.-P."/>
        </authorList>
    </citation>
    <scope>NUCLEOTIDE SEQUENCE [LARGE SCALE GENOMIC DNA]</scope>
    <source>
        <strain evidence="1 3">DSM 42059</strain>
    </source>
</reference>
<sequence>MRETTPARDGRPVALAFGTVHGRTPSMRVFGRGDAERFLIGAFSEVLPC</sequence>
<evidence type="ECO:0000313" key="3">
    <source>
        <dbReference type="Proteomes" id="UP000318186"/>
    </source>
</evidence>
<gene>
    <name evidence="1" type="ORF">FHX80_112960</name>
    <name evidence="2" type="ORF">OIE64_17380</name>
</gene>
<reference evidence="2 4" key="2">
    <citation type="submission" date="2022-10" db="EMBL/GenBank/DDBJ databases">
        <title>The complete genomes of actinobacterial strains from the NBC collection.</title>
        <authorList>
            <person name="Joergensen T.S."/>
            <person name="Alvarez Arevalo M."/>
            <person name="Sterndorff E.B."/>
            <person name="Faurdal D."/>
            <person name="Vuksanovic O."/>
            <person name="Mourched A.-S."/>
            <person name="Charusanti P."/>
            <person name="Shaw S."/>
            <person name="Blin K."/>
            <person name="Weber T."/>
        </authorList>
    </citation>
    <scope>NUCLEOTIDE SEQUENCE [LARGE SCALE GENOMIC DNA]</scope>
    <source>
        <strain evidence="2 4">NBC 01769</strain>
    </source>
</reference>
<protein>
    <submittedName>
        <fullName evidence="1">Uncharacterized protein</fullName>
    </submittedName>
</protein>
<dbReference type="AlphaFoldDB" id="A0A561UYT6"/>
<proteinExistence type="predicted"/>
<keyword evidence="4" id="KW-1185">Reference proteome</keyword>
<dbReference type="EMBL" id="VIWW01000001">
    <property type="protein sequence ID" value="TWG04507.1"/>
    <property type="molecule type" value="Genomic_DNA"/>
</dbReference>